<dbReference type="PROSITE" id="PS51710">
    <property type="entry name" value="G_OBG"/>
    <property type="match status" value="1"/>
</dbReference>
<dbReference type="GO" id="GO:0046872">
    <property type="term" value="F:metal ion binding"/>
    <property type="evidence" value="ECO:0007669"/>
    <property type="project" value="UniProtKB-KW"/>
</dbReference>
<evidence type="ECO:0000313" key="10">
    <source>
        <dbReference type="Proteomes" id="UP000230683"/>
    </source>
</evidence>
<dbReference type="PROSITE" id="PS51880">
    <property type="entry name" value="TGS"/>
    <property type="match status" value="1"/>
</dbReference>
<dbReference type="GO" id="GO:0005737">
    <property type="term" value="C:cytoplasm"/>
    <property type="evidence" value="ECO:0007669"/>
    <property type="project" value="TreeGrafter"/>
</dbReference>
<dbReference type="InterPro" id="IPR012675">
    <property type="entry name" value="Beta-grasp_dom_sf"/>
</dbReference>
<protein>
    <recommendedName>
        <fullName evidence="6">Ribosome-binding ATPase YchF</fullName>
    </recommendedName>
</protein>
<dbReference type="FunFam" id="3.10.20.30:FF:000001">
    <property type="entry name" value="Ribosome-binding ATPase YchF"/>
    <property type="match status" value="1"/>
</dbReference>
<dbReference type="InterPro" id="IPR004095">
    <property type="entry name" value="TGS"/>
</dbReference>
<keyword evidence="3 6" id="KW-0547">Nucleotide-binding</keyword>
<dbReference type="Gene3D" id="3.40.50.300">
    <property type="entry name" value="P-loop containing nucleotide triphosphate hydrolases"/>
    <property type="match status" value="1"/>
</dbReference>
<evidence type="ECO:0000256" key="4">
    <source>
        <dbReference type="ARBA" id="ARBA00022840"/>
    </source>
</evidence>
<evidence type="ECO:0000256" key="5">
    <source>
        <dbReference type="ARBA" id="ARBA00022842"/>
    </source>
</evidence>
<evidence type="ECO:0000313" key="9">
    <source>
        <dbReference type="EMBL" id="PJA40412.1"/>
    </source>
</evidence>
<evidence type="ECO:0000259" key="7">
    <source>
        <dbReference type="PROSITE" id="PS51710"/>
    </source>
</evidence>
<evidence type="ECO:0000256" key="6">
    <source>
        <dbReference type="HAMAP-Rule" id="MF_00944"/>
    </source>
</evidence>
<dbReference type="InterPro" id="IPR013029">
    <property type="entry name" value="YchF_C"/>
</dbReference>
<dbReference type="CDD" id="cd04867">
    <property type="entry name" value="TGS_YchF_OLA1"/>
    <property type="match status" value="1"/>
</dbReference>
<dbReference type="Proteomes" id="UP000230683">
    <property type="component" value="Unassembled WGS sequence"/>
</dbReference>
<dbReference type="InterPro" id="IPR006073">
    <property type="entry name" value="GTP-bd"/>
</dbReference>
<comment type="function">
    <text evidence="6">ATPase that binds to both the 70S ribosome and the 50S ribosomal subunit in a nucleotide-independent manner.</text>
</comment>
<dbReference type="PANTHER" id="PTHR23305:SF18">
    <property type="entry name" value="OBG-TYPE G DOMAIN-CONTAINING PROTEIN"/>
    <property type="match status" value="1"/>
</dbReference>
<dbReference type="InterPro" id="IPR004396">
    <property type="entry name" value="ATPase_YchF/OLA1"/>
</dbReference>
<dbReference type="CDD" id="cd01900">
    <property type="entry name" value="YchF"/>
    <property type="match status" value="1"/>
</dbReference>
<evidence type="ECO:0000256" key="3">
    <source>
        <dbReference type="ARBA" id="ARBA00022741"/>
    </source>
</evidence>
<dbReference type="SUPFAM" id="SSF81271">
    <property type="entry name" value="TGS-like"/>
    <property type="match status" value="1"/>
</dbReference>
<dbReference type="AlphaFoldDB" id="A0A2M7X2L2"/>
<dbReference type="EMBL" id="PFWY01000099">
    <property type="protein sequence ID" value="PJA40412.1"/>
    <property type="molecule type" value="Genomic_DNA"/>
</dbReference>
<keyword evidence="2" id="KW-0479">Metal-binding</keyword>
<comment type="cofactor">
    <cofactor evidence="1">
        <name>Mg(2+)</name>
        <dbReference type="ChEBI" id="CHEBI:18420"/>
    </cofactor>
</comment>
<dbReference type="SUPFAM" id="SSF52540">
    <property type="entry name" value="P-loop containing nucleoside triphosphate hydrolases"/>
    <property type="match status" value="1"/>
</dbReference>
<reference evidence="10" key="1">
    <citation type="submission" date="2017-09" db="EMBL/GenBank/DDBJ databases">
        <title>Depth-based differentiation of microbial function through sediment-hosted aquifers and enrichment of novel symbionts in the deep terrestrial subsurface.</title>
        <authorList>
            <person name="Probst A.J."/>
            <person name="Ladd B."/>
            <person name="Jarett J.K."/>
            <person name="Geller-Mcgrath D.E."/>
            <person name="Sieber C.M.K."/>
            <person name="Emerson J.B."/>
            <person name="Anantharaman K."/>
            <person name="Thomas B.C."/>
            <person name="Malmstrom R."/>
            <person name="Stieglmeier M."/>
            <person name="Klingl A."/>
            <person name="Woyke T."/>
            <person name="Ryan C.M."/>
            <person name="Banfield J.F."/>
        </authorList>
    </citation>
    <scope>NUCLEOTIDE SEQUENCE [LARGE SCALE GENOMIC DNA]</scope>
</reference>
<dbReference type="InterPro" id="IPR023192">
    <property type="entry name" value="TGS-like_dom_sf"/>
</dbReference>
<accession>A0A2M7X2L2</accession>
<dbReference type="GO" id="GO:0005525">
    <property type="term" value="F:GTP binding"/>
    <property type="evidence" value="ECO:0007669"/>
    <property type="project" value="InterPro"/>
</dbReference>
<name>A0A2M7X2L2_UNCKA</name>
<dbReference type="PANTHER" id="PTHR23305">
    <property type="entry name" value="OBG GTPASE FAMILY"/>
    <property type="match status" value="1"/>
</dbReference>
<evidence type="ECO:0000256" key="1">
    <source>
        <dbReference type="ARBA" id="ARBA00001946"/>
    </source>
</evidence>
<dbReference type="GO" id="GO:0016887">
    <property type="term" value="F:ATP hydrolysis activity"/>
    <property type="evidence" value="ECO:0007669"/>
    <property type="project" value="UniProtKB-UniRule"/>
</dbReference>
<dbReference type="InterPro" id="IPR012676">
    <property type="entry name" value="TGS-like"/>
</dbReference>
<dbReference type="Pfam" id="PF06071">
    <property type="entry name" value="YchF-GTPase_C"/>
    <property type="match status" value="1"/>
</dbReference>
<dbReference type="GO" id="GO:0043023">
    <property type="term" value="F:ribosomal large subunit binding"/>
    <property type="evidence" value="ECO:0007669"/>
    <property type="project" value="UniProtKB-UniRule"/>
</dbReference>
<dbReference type="InterPro" id="IPR031167">
    <property type="entry name" value="G_OBG"/>
</dbReference>
<gene>
    <name evidence="6" type="primary">ychF</name>
    <name evidence="9" type="ORF">CO178_02245</name>
</gene>
<comment type="caution">
    <text evidence="9">The sequence shown here is derived from an EMBL/GenBank/DDBJ whole genome shotgun (WGS) entry which is preliminary data.</text>
</comment>
<feature type="domain" description="TGS" evidence="8">
    <location>
        <begin position="272"/>
        <end position="355"/>
    </location>
</feature>
<comment type="similarity">
    <text evidence="6">Belongs to the TRAFAC class OBG-HflX-like GTPase superfamily. OBG GTPase family. YchF/OLA1 subfamily.</text>
</comment>
<dbReference type="HAMAP" id="MF_00944">
    <property type="entry name" value="YchF_OLA1_ATPase"/>
    <property type="match status" value="1"/>
</dbReference>
<keyword evidence="4 6" id="KW-0067">ATP-binding</keyword>
<dbReference type="PRINTS" id="PR00326">
    <property type="entry name" value="GTP1OBG"/>
</dbReference>
<dbReference type="InterPro" id="IPR027417">
    <property type="entry name" value="P-loop_NTPase"/>
</dbReference>
<evidence type="ECO:0000256" key="2">
    <source>
        <dbReference type="ARBA" id="ARBA00022723"/>
    </source>
</evidence>
<sequence>MLKVGIVGLPNVGKSTLFNAVLKREQALSANYPFATIDPNVGIVEVIDKRLEKLAEVVKENTGINPPLIYATIEFVDIAGLVEGASKGEGLGNQFLANIREVDLILQVVRDFEDKEIVREHSKNPDSDSEIINSELILKDIESIEKQIASKSNTKKEALLKTYLEHLNSGKFAFELKNKIDNLDYEEIIRPLSLLTDKQMMYVFNVSENDERLKSQNSEDTYKRFPLIIISAKLESELSSLSQDDRDEYLKDLGILESGLDKIIKYAFYNLGLITFLTAGEKEVRAWEIKKNTPAQLAAGAIHTDFIKNFIKAEIVNFEDYIACGSKLKAKEAGKLRLEGKDYIVKDGDVIEFKIGA</sequence>
<evidence type="ECO:0000259" key="8">
    <source>
        <dbReference type="PROSITE" id="PS51880"/>
    </source>
</evidence>
<dbReference type="GO" id="GO:0005524">
    <property type="term" value="F:ATP binding"/>
    <property type="evidence" value="ECO:0007669"/>
    <property type="project" value="UniProtKB-UniRule"/>
</dbReference>
<feature type="domain" description="OBG-type G" evidence="7">
    <location>
        <begin position="2"/>
        <end position="250"/>
    </location>
</feature>
<feature type="binding site" evidence="6">
    <location>
        <begin position="11"/>
        <end position="16"/>
    </location>
    <ligand>
        <name>ATP</name>
        <dbReference type="ChEBI" id="CHEBI:30616"/>
    </ligand>
</feature>
<dbReference type="Gene3D" id="3.10.20.30">
    <property type="match status" value="1"/>
</dbReference>
<dbReference type="Pfam" id="PF01926">
    <property type="entry name" value="MMR_HSR1"/>
    <property type="match status" value="1"/>
</dbReference>
<dbReference type="InterPro" id="IPR041706">
    <property type="entry name" value="YchF_N"/>
</dbReference>
<dbReference type="Gene3D" id="1.10.150.300">
    <property type="entry name" value="TGS-like domain"/>
    <property type="match status" value="1"/>
</dbReference>
<dbReference type="NCBIfam" id="TIGR00092">
    <property type="entry name" value="redox-regulated ATPase YchF"/>
    <property type="match status" value="1"/>
</dbReference>
<proteinExistence type="inferred from homology"/>
<dbReference type="PIRSF" id="PIRSF006641">
    <property type="entry name" value="CHP00092"/>
    <property type="match status" value="1"/>
</dbReference>
<keyword evidence="5" id="KW-0460">Magnesium</keyword>
<organism evidence="9 10">
    <name type="scientific">candidate division WWE3 bacterium CG_4_9_14_3_um_filter_34_6</name>
    <dbReference type="NCBI Taxonomy" id="1975079"/>
    <lineage>
        <taxon>Bacteria</taxon>
        <taxon>Katanobacteria</taxon>
    </lineage>
</organism>